<dbReference type="Gene3D" id="1.20.1540.10">
    <property type="entry name" value="Rhomboid-like"/>
    <property type="match status" value="1"/>
</dbReference>
<keyword evidence="3 5" id="KW-1133">Transmembrane helix</keyword>
<comment type="caution">
    <text evidence="6">The sequence shown here is derived from an EMBL/GenBank/DDBJ whole genome shotgun (WGS) entry which is preliminary data.</text>
</comment>
<evidence type="ECO:0000256" key="5">
    <source>
        <dbReference type="SAM" id="Phobius"/>
    </source>
</evidence>
<accession>A0ABP9P329</accession>
<feature type="transmembrane region" description="Helical" evidence="5">
    <location>
        <begin position="12"/>
        <end position="37"/>
    </location>
</feature>
<evidence type="ECO:0000256" key="4">
    <source>
        <dbReference type="ARBA" id="ARBA00023136"/>
    </source>
</evidence>
<proteinExistence type="predicted"/>
<dbReference type="SUPFAM" id="SSF144091">
    <property type="entry name" value="Rhomboid-like"/>
    <property type="match status" value="1"/>
</dbReference>
<evidence type="ECO:0000256" key="2">
    <source>
        <dbReference type="ARBA" id="ARBA00022692"/>
    </source>
</evidence>
<gene>
    <name evidence="6" type="ORF">GCM10023213_18250</name>
</gene>
<protein>
    <recommendedName>
        <fullName evidence="8">Membrane associated rhomboid family serine protease</fullName>
    </recommendedName>
</protein>
<feature type="transmembrane region" description="Helical" evidence="5">
    <location>
        <begin position="127"/>
        <end position="150"/>
    </location>
</feature>
<reference evidence="7" key="1">
    <citation type="journal article" date="2019" name="Int. J. Syst. Evol. Microbiol.">
        <title>The Global Catalogue of Microorganisms (GCM) 10K type strain sequencing project: providing services to taxonomists for standard genome sequencing and annotation.</title>
        <authorList>
            <consortium name="The Broad Institute Genomics Platform"/>
            <consortium name="The Broad Institute Genome Sequencing Center for Infectious Disease"/>
            <person name="Wu L."/>
            <person name="Ma J."/>
        </authorList>
    </citation>
    <scope>NUCLEOTIDE SEQUENCE [LARGE SCALE GENOMIC DNA]</scope>
    <source>
        <strain evidence="7">JCM 18053</strain>
    </source>
</reference>
<evidence type="ECO:0008006" key="8">
    <source>
        <dbReference type="Google" id="ProtNLM"/>
    </source>
</evidence>
<dbReference type="RefSeq" id="WP_345736058.1">
    <property type="nucleotide sequence ID" value="NZ_BAABIA010000003.1"/>
</dbReference>
<sequence length="258" mass="28502">MPLIDSLESRFGRFAIPGIIQAIAILQLVSLVISMFLSKEALLPYVEMLSLRPELVLEGQVWRLFTYAFIPSREPLFALIGALFMMWVGRGLDEAWGAFRVNLYVIGGMVSLSLGAMIFPYEAGSIWLYFAALFAFASIYPNEEILLFFVIPVKIKWVALFAAASLLLSAIGAPGLFIPIFFALLNYAIAFGPSFIRGRFHSAKVASRRAQFEQAATSGAAFFHQCKVCGKTEVDDPTLNFRVNDAGDEICSSCRKLG</sequence>
<comment type="subcellular location">
    <subcellularLocation>
        <location evidence="1">Membrane</location>
        <topology evidence="1">Multi-pass membrane protein</topology>
    </subcellularLocation>
</comment>
<dbReference type="InterPro" id="IPR035952">
    <property type="entry name" value="Rhomboid-like_sf"/>
</dbReference>
<name>A0ABP9P329_9BACT</name>
<dbReference type="EMBL" id="BAABIA010000003">
    <property type="protein sequence ID" value="GAA5138777.1"/>
    <property type="molecule type" value="Genomic_DNA"/>
</dbReference>
<feature type="transmembrane region" description="Helical" evidence="5">
    <location>
        <begin position="101"/>
        <end position="121"/>
    </location>
</feature>
<evidence type="ECO:0000256" key="3">
    <source>
        <dbReference type="ARBA" id="ARBA00022989"/>
    </source>
</evidence>
<keyword evidence="7" id="KW-1185">Reference proteome</keyword>
<evidence type="ECO:0000313" key="7">
    <source>
        <dbReference type="Proteomes" id="UP001499852"/>
    </source>
</evidence>
<organism evidence="6 7">
    <name type="scientific">Prosthecobacter algae</name>
    <dbReference type="NCBI Taxonomy" id="1144682"/>
    <lineage>
        <taxon>Bacteria</taxon>
        <taxon>Pseudomonadati</taxon>
        <taxon>Verrucomicrobiota</taxon>
        <taxon>Verrucomicrobiia</taxon>
        <taxon>Verrucomicrobiales</taxon>
        <taxon>Verrucomicrobiaceae</taxon>
        <taxon>Prosthecobacter</taxon>
    </lineage>
</organism>
<feature type="transmembrane region" description="Helical" evidence="5">
    <location>
        <begin position="180"/>
        <end position="200"/>
    </location>
</feature>
<evidence type="ECO:0000313" key="6">
    <source>
        <dbReference type="EMBL" id="GAA5138777.1"/>
    </source>
</evidence>
<keyword evidence="4 5" id="KW-0472">Membrane</keyword>
<keyword evidence="2 5" id="KW-0812">Transmembrane</keyword>
<evidence type="ECO:0000256" key="1">
    <source>
        <dbReference type="ARBA" id="ARBA00004141"/>
    </source>
</evidence>
<dbReference type="Proteomes" id="UP001499852">
    <property type="component" value="Unassembled WGS sequence"/>
</dbReference>